<evidence type="ECO:0000256" key="1">
    <source>
        <dbReference type="ARBA" id="ARBA00005254"/>
    </source>
</evidence>
<reference evidence="3 4" key="1">
    <citation type="submission" date="2019-07" db="EMBL/GenBank/DDBJ databases">
        <authorList>
            <person name="Zhao L.H."/>
        </authorList>
    </citation>
    <scope>NUCLEOTIDE SEQUENCE [LARGE SCALE GENOMIC DNA]</scope>
    <source>
        <strain evidence="3 4">Co35</strain>
    </source>
</reference>
<dbReference type="Gene3D" id="3.10.129.10">
    <property type="entry name" value="Hotdog Thioesterase"/>
    <property type="match status" value="1"/>
</dbReference>
<sequence length="156" mass="16937">MRVLNNRQEIAESAGTELGVSAWMPIEQDRIDMFADASGDRQWIHVDPERAAEGPFGATVAHGYLTLSMLPFLGAQVYAVAGDVARVNYGLNKVRFVTPVRVGSRIRDRVLVLEVRDIAKGQQVTFQHTVEIEGEDTPACVAEAVVLLMDNGGTAG</sequence>
<name>A0A554SFI1_9ACTN</name>
<dbReference type="RefSeq" id="WP_143912150.1">
    <property type="nucleotide sequence ID" value="NZ_VLNT01000003.1"/>
</dbReference>
<dbReference type="Proteomes" id="UP000316988">
    <property type="component" value="Unassembled WGS sequence"/>
</dbReference>
<evidence type="ECO:0000313" key="3">
    <source>
        <dbReference type="EMBL" id="TSD65107.1"/>
    </source>
</evidence>
<evidence type="ECO:0000313" key="4">
    <source>
        <dbReference type="Proteomes" id="UP000316988"/>
    </source>
</evidence>
<dbReference type="InterPro" id="IPR039375">
    <property type="entry name" value="NodN-like"/>
</dbReference>
<dbReference type="InterPro" id="IPR029069">
    <property type="entry name" value="HotDog_dom_sf"/>
</dbReference>
<proteinExistence type="inferred from homology"/>
<dbReference type="Pfam" id="PF01575">
    <property type="entry name" value="MaoC_dehydratas"/>
    <property type="match status" value="1"/>
</dbReference>
<protein>
    <submittedName>
        <fullName evidence="3">MaoC family dehydratase</fullName>
    </submittedName>
</protein>
<accession>A0A554SFI1</accession>
<comment type="caution">
    <text evidence="3">The sequence shown here is derived from an EMBL/GenBank/DDBJ whole genome shotgun (WGS) entry which is preliminary data.</text>
</comment>
<dbReference type="InterPro" id="IPR002539">
    <property type="entry name" value="MaoC-like_dom"/>
</dbReference>
<organism evidence="3 4">
    <name type="scientific">Aeromicrobium piscarium</name>
    <dbReference type="NCBI Taxonomy" id="2590901"/>
    <lineage>
        <taxon>Bacteria</taxon>
        <taxon>Bacillati</taxon>
        <taxon>Actinomycetota</taxon>
        <taxon>Actinomycetes</taxon>
        <taxon>Propionibacteriales</taxon>
        <taxon>Nocardioidaceae</taxon>
        <taxon>Aeromicrobium</taxon>
    </lineage>
</organism>
<evidence type="ECO:0000259" key="2">
    <source>
        <dbReference type="Pfam" id="PF01575"/>
    </source>
</evidence>
<dbReference type="SUPFAM" id="SSF54637">
    <property type="entry name" value="Thioesterase/thiol ester dehydrase-isomerase"/>
    <property type="match status" value="1"/>
</dbReference>
<dbReference type="AlphaFoldDB" id="A0A554SFI1"/>
<feature type="domain" description="MaoC-like" evidence="2">
    <location>
        <begin position="12"/>
        <end position="128"/>
    </location>
</feature>
<comment type="similarity">
    <text evidence="1">Belongs to the enoyl-CoA hydratase/isomerase family.</text>
</comment>
<dbReference type="EMBL" id="VLNT01000003">
    <property type="protein sequence ID" value="TSD65107.1"/>
    <property type="molecule type" value="Genomic_DNA"/>
</dbReference>
<dbReference type="CDD" id="cd03450">
    <property type="entry name" value="NodN"/>
    <property type="match status" value="1"/>
</dbReference>
<keyword evidence="4" id="KW-1185">Reference proteome</keyword>
<dbReference type="PANTHER" id="PTHR42993">
    <property type="entry name" value="MAOC-LIKE DEHYDRATASE DOMAIN-CONTAINING PROTEIN"/>
    <property type="match status" value="1"/>
</dbReference>
<dbReference type="OrthoDB" id="9801735at2"/>
<dbReference type="PANTHER" id="PTHR42993:SF1">
    <property type="entry name" value="MAOC-LIKE DEHYDRATASE DOMAIN-CONTAINING PROTEIN"/>
    <property type="match status" value="1"/>
</dbReference>
<gene>
    <name evidence="3" type="ORF">FNM00_05200</name>
</gene>